<sequence length="73" mass="8499">MLKLGIDSQKAYVMATNPTYSRRTRHNELRWHYRSYQLHKVNAEGNPADAFTNALDKKRLVRLLRLVGVDDNA</sequence>
<evidence type="ECO:0000313" key="1">
    <source>
        <dbReference type="EMBL" id="POM74482.1"/>
    </source>
</evidence>
<accession>A0A2P4Y9K4</accession>
<comment type="caution">
    <text evidence="1">The sequence shown here is derived from an EMBL/GenBank/DDBJ whole genome shotgun (WGS) entry which is preliminary data.</text>
</comment>
<dbReference type="Proteomes" id="UP000237271">
    <property type="component" value="Unassembled WGS sequence"/>
</dbReference>
<gene>
    <name evidence="1" type="ORF">PHPALM_8552</name>
</gene>
<dbReference type="OrthoDB" id="114564at2759"/>
<reference evidence="1 2" key="1">
    <citation type="journal article" date="2017" name="Genome Biol. Evol.">
        <title>Phytophthora megakarya and P. palmivora, closely related causal agents of cacao black pod rot, underwent increases in genome sizes and gene numbers by different mechanisms.</title>
        <authorList>
            <person name="Ali S.S."/>
            <person name="Shao J."/>
            <person name="Lary D.J."/>
            <person name="Kronmiller B."/>
            <person name="Shen D."/>
            <person name="Strem M.D."/>
            <person name="Amoako-Attah I."/>
            <person name="Akrofi A.Y."/>
            <person name="Begoude B.A."/>
            <person name="Ten Hoopen G.M."/>
            <person name="Coulibaly K."/>
            <person name="Kebe B.I."/>
            <person name="Melnick R.L."/>
            <person name="Guiltinan M.J."/>
            <person name="Tyler B.M."/>
            <person name="Meinhardt L.W."/>
            <person name="Bailey B.A."/>
        </authorList>
    </citation>
    <scope>NUCLEOTIDE SEQUENCE [LARGE SCALE GENOMIC DNA]</scope>
    <source>
        <strain evidence="2">sbr112.9</strain>
    </source>
</reference>
<dbReference type="AlphaFoldDB" id="A0A2P4Y9K4"/>
<dbReference type="EMBL" id="NCKW01004863">
    <property type="protein sequence ID" value="POM74482.1"/>
    <property type="molecule type" value="Genomic_DNA"/>
</dbReference>
<organism evidence="1 2">
    <name type="scientific">Phytophthora palmivora</name>
    <dbReference type="NCBI Taxonomy" id="4796"/>
    <lineage>
        <taxon>Eukaryota</taxon>
        <taxon>Sar</taxon>
        <taxon>Stramenopiles</taxon>
        <taxon>Oomycota</taxon>
        <taxon>Peronosporomycetes</taxon>
        <taxon>Peronosporales</taxon>
        <taxon>Peronosporaceae</taxon>
        <taxon>Phytophthora</taxon>
    </lineage>
</organism>
<proteinExistence type="predicted"/>
<name>A0A2P4Y9K4_9STRA</name>
<keyword evidence="2" id="KW-1185">Reference proteome</keyword>
<protein>
    <submittedName>
        <fullName evidence="1">Copiatype Polyprotein</fullName>
    </submittedName>
</protein>
<evidence type="ECO:0000313" key="2">
    <source>
        <dbReference type="Proteomes" id="UP000237271"/>
    </source>
</evidence>